<dbReference type="AlphaFoldDB" id="A0A9Q0M439"/>
<evidence type="ECO:0000256" key="1">
    <source>
        <dbReference type="ARBA" id="ARBA00022460"/>
    </source>
</evidence>
<dbReference type="PROSITE" id="PS00233">
    <property type="entry name" value="CHIT_BIND_RR_1"/>
    <property type="match status" value="1"/>
</dbReference>
<comment type="caution">
    <text evidence="4">The sequence shown here is derived from an EMBL/GenBank/DDBJ whole genome shotgun (WGS) entry which is preliminary data.</text>
</comment>
<dbReference type="InterPro" id="IPR031311">
    <property type="entry name" value="CHIT_BIND_RR_consensus"/>
</dbReference>
<evidence type="ECO:0000256" key="2">
    <source>
        <dbReference type="PROSITE-ProRule" id="PRU00497"/>
    </source>
</evidence>
<protein>
    <submittedName>
        <fullName evidence="4">Uncharacterized protein</fullName>
    </submittedName>
</protein>
<dbReference type="InterPro" id="IPR000618">
    <property type="entry name" value="Insect_cuticle"/>
</dbReference>
<dbReference type="PRINTS" id="PR00947">
    <property type="entry name" value="CUTICLE"/>
</dbReference>
<evidence type="ECO:0000256" key="3">
    <source>
        <dbReference type="SAM" id="SignalP"/>
    </source>
</evidence>
<organism evidence="4 5">
    <name type="scientific">Blomia tropicalis</name>
    <name type="common">Mite</name>
    <dbReference type="NCBI Taxonomy" id="40697"/>
    <lineage>
        <taxon>Eukaryota</taxon>
        <taxon>Metazoa</taxon>
        <taxon>Ecdysozoa</taxon>
        <taxon>Arthropoda</taxon>
        <taxon>Chelicerata</taxon>
        <taxon>Arachnida</taxon>
        <taxon>Acari</taxon>
        <taxon>Acariformes</taxon>
        <taxon>Sarcoptiformes</taxon>
        <taxon>Astigmata</taxon>
        <taxon>Glycyphagoidea</taxon>
        <taxon>Echimyopodidae</taxon>
        <taxon>Blomia</taxon>
    </lineage>
</organism>
<keyword evidence="5" id="KW-1185">Reference proteome</keyword>
<dbReference type="PANTHER" id="PTHR10380">
    <property type="entry name" value="CUTICLE PROTEIN"/>
    <property type="match status" value="1"/>
</dbReference>
<name>A0A9Q0M439_BLOTA</name>
<dbReference type="Pfam" id="PF00379">
    <property type="entry name" value="Chitin_bind_4"/>
    <property type="match status" value="1"/>
</dbReference>
<feature type="signal peptide" evidence="3">
    <location>
        <begin position="1"/>
        <end position="17"/>
    </location>
</feature>
<reference evidence="4" key="1">
    <citation type="submission" date="2022-12" db="EMBL/GenBank/DDBJ databases">
        <title>Genome assemblies of Blomia tropicalis.</title>
        <authorList>
            <person name="Cui Y."/>
        </authorList>
    </citation>
    <scope>NUCLEOTIDE SEQUENCE</scope>
    <source>
        <tissue evidence="4">Adult mites</tissue>
    </source>
</reference>
<keyword evidence="3" id="KW-0732">Signal</keyword>
<dbReference type="OrthoDB" id="6515429at2759"/>
<sequence length="103" mass="11091">MFKEIAVIAMLLAVVYAAPAADEAPTPYEFQFQEQNANHTLARQESGDASGVVKGSYTLIDKDGRQRTVVYEADPVNGFRAQIQSNEPGLINSAPAAATYSVQ</sequence>
<dbReference type="EMBL" id="JAPWDV010000002">
    <property type="protein sequence ID" value="KAJ6219663.1"/>
    <property type="molecule type" value="Genomic_DNA"/>
</dbReference>
<dbReference type="GO" id="GO:0008010">
    <property type="term" value="F:structural constituent of chitin-based larval cuticle"/>
    <property type="evidence" value="ECO:0007669"/>
    <property type="project" value="TreeGrafter"/>
</dbReference>
<feature type="chain" id="PRO_5040112205" evidence="3">
    <location>
        <begin position="18"/>
        <end position="103"/>
    </location>
</feature>
<dbReference type="PROSITE" id="PS51155">
    <property type="entry name" value="CHIT_BIND_RR_2"/>
    <property type="match status" value="1"/>
</dbReference>
<evidence type="ECO:0000313" key="5">
    <source>
        <dbReference type="Proteomes" id="UP001142055"/>
    </source>
</evidence>
<gene>
    <name evidence="4" type="ORF">RDWZM_005475</name>
</gene>
<accession>A0A9Q0M439</accession>
<dbReference type="Proteomes" id="UP001142055">
    <property type="component" value="Chromosome 2"/>
</dbReference>
<dbReference type="OMA" id="EQNANHT"/>
<keyword evidence="1 2" id="KW-0193">Cuticle</keyword>
<dbReference type="GO" id="GO:0062129">
    <property type="term" value="C:chitin-based extracellular matrix"/>
    <property type="evidence" value="ECO:0007669"/>
    <property type="project" value="TreeGrafter"/>
</dbReference>
<dbReference type="InterPro" id="IPR050468">
    <property type="entry name" value="Cuticle_Struct_Prot"/>
</dbReference>
<proteinExistence type="predicted"/>
<evidence type="ECO:0000313" key="4">
    <source>
        <dbReference type="EMBL" id="KAJ6219663.1"/>
    </source>
</evidence>